<evidence type="ECO:0000313" key="4">
    <source>
        <dbReference type="EMBL" id="MBJ8340803.1"/>
    </source>
</evidence>
<comment type="caution">
    <text evidence="4">The sequence shown here is derived from an EMBL/GenBank/DDBJ whole genome shotgun (WGS) entry which is preliminary data.</text>
</comment>
<dbReference type="PANTHER" id="PTHR21666">
    <property type="entry name" value="PEPTIDASE-RELATED"/>
    <property type="match status" value="1"/>
</dbReference>
<dbReference type="CDD" id="cd12797">
    <property type="entry name" value="M23_peptidase"/>
    <property type="match status" value="1"/>
</dbReference>
<dbReference type="Proteomes" id="UP000655868">
    <property type="component" value="Unassembled WGS sequence"/>
</dbReference>
<dbReference type="InterPro" id="IPR016047">
    <property type="entry name" value="M23ase_b-sheet_dom"/>
</dbReference>
<dbReference type="Gene3D" id="2.70.70.10">
    <property type="entry name" value="Glucose Permease (Domain IIA)"/>
    <property type="match status" value="1"/>
</dbReference>
<feature type="region of interest" description="Disordered" evidence="1">
    <location>
        <begin position="1"/>
        <end position="34"/>
    </location>
</feature>
<evidence type="ECO:0000313" key="5">
    <source>
        <dbReference type="Proteomes" id="UP000655868"/>
    </source>
</evidence>
<proteinExistence type="predicted"/>
<dbReference type="PANTHER" id="PTHR21666:SF270">
    <property type="entry name" value="MUREIN HYDROLASE ACTIVATOR ENVC"/>
    <property type="match status" value="1"/>
</dbReference>
<dbReference type="AlphaFoldDB" id="A0A934U5G0"/>
<name>A0A934U5G0_9NOCA</name>
<feature type="domain" description="M23ase beta-sheet core" evidence="3">
    <location>
        <begin position="143"/>
        <end position="238"/>
    </location>
</feature>
<evidence type="ECO:0000259" key="3">
    <source>
        <dbReference type="Pfam" id="PF01551"/>
    </source>
</evidence>
<dbReference type="InterPro" id="IPR011055">
    <property type="entry name" value="Dup_hybrid_motif"/>
</dbReference>
<feature type="transmembrane region" description="Helical" evidence="2">
    <location>
        <begin position="37"/>
        <end position="57"/>
    </location>
</feature>
<dbReference type="GO" id="GO:0004222">
    <property type="term" value="F:metalloendopeptidase activity"/>
    <property type="evidence" value="ECO:0007669"/>
    <property type="project" value="TreeGrafter"/>
</dbReference>
<reference evidence="4" key="1">
    <citation type="submission" date="2020-12" db="EMBL/GenBank/DDBJ databases">
        <title>Antrihabitans popcorni sp. nov. and Antrihabitans auranticaus sp. nov., isolated from a larva cave.</title>
        <authorList>
            <person name="Lee S.D."/>
            <person name="Kim I.S."/>
        </authorList>
    </citation>
    <scope>NUCLEOTIDE SEQUENCE</scope>
    <source>
        <strain evidence="4">YC3-6</strain>
    </source>
</reference>
<protein>
    <submittedName>
        <fullName evidence="4">M23 family metallopeptidase</fullName>
    </submittedName>
</protein>
<dbReference type="InterPro" id="IPR050570">
    <property type="entry name" value="Cell_wall_metabolism_enzyme"/>
</dbReference>
<keyword evidence="2" id="KW-0472">Membrane</keyword>
<dbReference type="Pfam" id="PF01551">
    <property type="entry name" value="Peptidase_M23"/>
    <property type="match status" value="1"/>
</dbReference>
<keyword evidence="5" id="KW-1185">Reference proteome</keyword>
<keyword evidence="2" id="KW-1133">Transmembrane helix</keyword>
<accession>A0A934U5G0</accession>
<keyword evidence="2" id="KW-0812">Transmembrane</keyword>
<dbReference type="SUPFAM" id="SSF51261">
    <property type="entry name" value="Duplicated hybrid motif"/>
    <property type="match status" value="1"/>
</dbReference>
<gene>
    <name evidence="4" type="ORF">JGU71_18105</name>
</gene>
<organism evidence="4 5">
    <name type="scientific">Antrihabitans stalagmiti</name>
    <dbReference type="NCBI Taxonomy" id="2799499"/>
    <lineage>
        <taxon>Bacteria</taxon>
        <taxon>Bacillati</taxon>
        <taxon>Actinomycetota</taxon>
        <taxon>Actinomycetes</taxon>
        <taxon>Mycobacteriales</taxon>
        <taxon>Nocardiaceae</taxon>
        <taxon>Antrihabitans</taxon>
    </lineage>
</organism>
<sequence>MAPTSIDAFSARSTAQRVTRRQRGAHRSQDRSRAGRVLVASVVTGGIFAGSAAIAGAHPPGSHPTDDVMPQPDAVGARAVEGGSQVLTMPDPADLTALTTPLRLAQRRDEERNARDAAARRPVSVFPVAGVLTSSYGPRWGSTHYGLDIANSIGTPIVSVTDGEVIESGPAAGFGLWVRIRQDDGTIGIYGHIDQALVSAGERVKAGDQIATVGNRGQSTGPHLHYEVWERDGSKADPMAWLSARGVPTAALASGIGS</sequence>
<dbReference type="EMBL" id="JAEMNV010000005">
    <property type="protein sequence ID" value="MBJ8340803.1"/>
    <property type="molecule type" value="Genomic_DNA"/>
</dbReference>
<evidence type="ECO:0000256" key="1">
    <source>
        <dbReference type="SAM" id="MobiDB-lite"/>
    </source>
</evidence>
<evidence type="ECO:0000256" key="2">
    <source>
        <dbReference type="SAM" id="Phobius"/>
    </source>
</evidence>